<feature type="compositionally biased region" description="Low complexity" evidence="1">
    <location>
        <begin position="1"/>
        <end position="14"/>
    </location>
</feature>
<comment type="caution">
    <text evidence="2">The sequence shown here is derived from an EMBL/GenBank/DDBJ whole genome shotgun (WGS) entry which is preliminary data.</text>
</comment>
<gene>
    <name evidence="2" type="ORF">QVD17_39350</name>
</gene>
<evidence type="ECO:0000256" key="1">
    <source>
        <dbReference type="SAM" id="MobiDB-lite"/>
    </source>
</evidence>
<evidence type="ECO:0000313" key="2">
    <source>
        <dbReference type="EMBL" id="KAK1407726.1"/>
    </source>
</evidence>
<evidence type="ECO:0000313" key="3">
    <source>
        <dbReference type="Proteomes" id="UP001229421"/>
    </source>
</evidence>
<dbReference type="PANTHER" id="PTHR47150">
    <property type="entry name" value="OS12G0169200 PROTEIN"/>
    <property type="match status" value="1"/>
</dbReference>
<sequence length="175" mass="20077">MESYASSSSSDSTSTGEMEVDKGDQKGPSMILQAVASYDLWIWNAYFGSVGTNNDINVLEASPIIEDCVAGIERPFGVLKKRWHFVSNPCRLGSKEKMTYVMYACLILHNMILKDDDKAYCQDYSPGYVEPERERISMEERITNSNFIRQKEAQYALTTDLIEHCWFNRRVTRDD</sequence>
<dbReference type="EMBL" id="JAUHHV010000011">
    <property type="protein sequence ID" value="KAK1407726.1"/>
    <property type="molecule type" value="Genomic_DNA"/>
</dbReference>
<evidence type="ECO:0008006" key="4">
    <source>
        <dbReference type="Google" id="ProtNLM"/>
    </source>
</evidence>
<organism evidence="2 3">
    <name type="scientific">Tagetes erecta</name>
    <name type="common">African marigold</name>
    <dbReference type="NCBI Taxonomy" id="13708"/>
    <lineage>
        <taxon>Eukaryota</taxon>
        <taxon>Viridiplantae</taxon>
        <taxon>Streptophyta</taxon>
        <taxon>Embryophyta</taxon>
        <taxon>Tracheophyta</taxon>
        <taxon>Spermatophyta</taxon>
        <taxon>Magnoliopsida</taxon>
        <taxon>eudicotyledons</taxon>
        <taxon>Gunneridae</taxon>
        <taxon>Pentapetalae</taxon>
        <taxon>asterids</taxon>
        <taxon>campanulids</taxon>
        <taxon>Asterales</taxon>
        <taxon>Asteraceae</taxon>
        <taxon>Asteroideae</taxon>
        <taxon>Heliantheae alliance</taxon>
        <taxon>Tageteae</taxon>
        <taxon>Tagetes</taxon>
    </lineage>
</organism>
<dbReference type="Pfam" id="PF04827">
    <property type="entry name" value="Plant_tran"/>
    <property type="match status" value="1"/>
</dbReference>
<dbReference type="AlphaFoldDB" id="A0AAD8JS70"/>
<keyword evidence="3" id="KW-1185">Reference proteome</keyword>
<protein>
    <recommendedName>
        <fullName evidence="4">DDE Tnp4 domain-containing protein</fullName>
    </recommendedName>
</protein>
<dbReference type="InterPro" id="IPR006912">
    <property type="entry name" value="Harbinger_derived_prot"/>
</dbReference>
<dbReference type="PANTHER" id="PTHR47150:SF5">
    <property type="entry name" value="OS07G0546750 PROTEIN"/>
    <property type="match status" value="1"/>
</dbReference>
<feature type="region of interest" description="Disordered" evidence="1">
    <location>
        <begin position="1"/>
        <end position="25"/>
    </location>
</feature>
<dbReference type="Proteomes" id="UP001229421">
    <property type="component" value="Unassembled WGS sequence"/>
</dbReference>
<accession>A0AAD8JS70</accession>
<name>A0AAD8JS70_TARER</name>
<proteinExistence type="predicted"/>
<reference evidence="2" key="1">
    <citation type="journal article" date="2023" name="bioRxiv">
        <title>Improved chromosome-level genome assembly for marigold (Tagetes erecta).</title>
        <authorList>
            <person name="Jiang F."/>
            <person name="Yuan L."/>
            <person name="Wang S."/>
            <person name="Wang H."/>
            <person name="Xu D."/>
            <person name="Wang A."/>
            <person name="Fan W."/>
        </authorList>
    </citation>
    <scope>NUCLEOTIDE SEQUENCE</scope>
    <source>
        <strain evidence="2">WSJ</strain>
        <tissue evidence="2">Leaf</tissue>
    </source>
</reference>